<dbReference type="EMBL" id="RHHR01000060">
    <property type="protein sequence ID" value="RNB67038.1"/>
    <property type="molecule type" value="Genomic_DNA"/>
</dbReference>
<protein>
    <submittedName>
        <fullName evidence="2">Uncharacterized protein</fullName>
    </submittedName>
</protein>
<keyword evidence="1" id="KW-0812">Transmembrane</keyword>
<gene>
    <name evidence="2" type="ORF">EDM52_23065</name>
</gene>
<accession>A0A3M8BUE8</accession>
<keyword evidence="1" id="KW-1133">Transmembrane helix</keyword>
<proteinExistence type="predicted"/>
<evidence type="ECO:0000313" key="2">
    <source>
        <dbReference type="EMBL" id="RNB67038.1"/>
    </source>
</evidence>
<comment type="caution">
    <text evidence="2">The sequence shown here is derived from an EMBL/GenBank/DDBJ whole genome shotgun (WGS) entry which is preliminary data.</text>
</comment>
<keyword evidence="3" id="KW-1185">Reference proteome</keyword>
<evidence type="ECO:0000313" key="3">
    <source>
        <dbReference type="Proteomes" id="UP000282028"/>
    </source>
</evidence>
<organism evidence="2 3">
    <name type="scientific">Brevibacillus invocatus</name>
    <dbReference type="NCBI Taxonomy" id="173959"/>
    <lineage>
        <taxon>Bacteria</taxon>
        <taxon>Bacillati</taxon>
        <taxon>Bacillota</taxon>
        <taxon>Bacilli</taxon>
        <taxon>Bacillales</taxon>
        <taxon>Paenibacillaceae</taxon>
        <taxon>Brevibacillus</taxon>
    </lineage>
</organism>
<feature type="transmembrane region" description="Helical" evidence="1">
    <location>
        <begin position="45"/>
        <end position="65"/>
    </location>
</feature>
<name>A0A3M8BUE8_9BACL</name>
<reference evidence="2 3" key="1">
    <citation type="submission" date="2018-10" db="EMBL/GenBank/DDBJ databases">
        <title>Phylogenomics of Brevibacillus.</title>
        <authorList>
            <person name="Dunlap C."/>
        </authorList>
    </citation>
    <scope>NUCLEOTIDE SEQUENCE [LARGE SCALE GENOMIC DNA]</scope>
    <source>
        <strain evidence="2 3">JCM 12215</strain>
    </source>
</reference>
<dbReference type="RefSeq" id="WP_122911251.1">
    <property type="nucleotide sequence ID" value="NZ_RHHR01000060.1"/>
</dbReference>
<dbReference type="Proteomes" id="UP000282028">
    <property type="component" value="Unassembled WGS sequence"/>
</dbReference>
<sequence length="354" mass="41083">MDLNQRLHDLGAEKRQEALSDREQMERMKKAVQSKISHRMVNKRWMPMPVVLSLLLTCFGMWFILPSIHLDQKQLPSSTEAPTSEVSRLDTESPTLEKSKFLVLDQRFSFASDFVKWMQRYTDYEIKQVTDSPFANVFQSTDQAVLLETNKGTVHVVFFPNSGEAERVEIDEDFTVRGQITFTFTGTKLNEGAAPLHATGPTYQYSHNNLLILSSNSDFVTTFRSRFAEFDTYRSIFENFELNFSEYTYLNDLKLKKIKVTPEEIKQKPERAIFRLRSSWWANPRLKDNPFIPKVGDRTPGLFVRTGTYDDVLSIYAAADGTHHLFRLSWDHENWMWAPVEHKQKPGKTKQSSS</sequence>
<keyword evidence="1" id="KW-0472">Membrane</keyword>
<dbReference type="AlphaFoldDB" id="A0A3M8BUE8"/>
<evidence type="ECO:0000256" key="1">
    <source>
        <dbReference type="SAM" id="Phobius"/>
    </source>
</evidence>